<feature type="domain" description="GATA-type" evidence="8">
    <location>
        <begin position="24"/>
        <end position="72"/>
    </location>
</feature>
<dbReference type="Proteomes" id="UP000297245">
    <property type="component" value="Unassembled WGS sequence"/>
</dbReference>
<evidence type="ECO:0000313" key="10">
    <source>
        <dbReference type="Proteomes" id="UP000297245"/>
    </source>
</evidence>
<protein>
    <recommendedName>
        <fullName evidence="8">GATA-type domain-containing protein</fullName>
    </recommendedName>
</protein>
<dbReference type="PANTHER" id="PTHR10071">
    <property type="entry name" value="TRANSCRIPTION FACTOR GATA FAMILY MEMBER"/>
    <property type="match status" value="1"/>
</dbReference>
<dbReference type="GO" id="GO:0000978">
    <property type="term" value="F:RNA polymerase II cis-regulatory region sequence-specific DNA binding"/>
    <property type="evidence" value="ECO:0007669"/>
    <property type="project" value="TreeGrafter"/>
</dbReference>
<dbReference type="Pfam" id="PF00320">
    <property type="entry name" value="GATA"/>
    <property type="match status" value="1"/>
</dbReference>
<evidence type="ECO:0000256" key="7">
    <source>
        <dbReference type="SAM" id="MobiDB-lite"/>
    </source>
</evidence>
<gene>
    <name evidence="9" type="ORF">K435DRAFT_892061</name>
</gene>
<feature type="region of interest" description="Disordered" evidence="7">
    <location>
        <begin position="197"/>
        <end position="241"/>
    </location>
</feature>
<keyword evidence="5" id="KW-0539">Nucleus</keyword>
<evidence type="ECO:0000259" key="8">
    <source>
        <dbReference type="PROSITE" id="PS50114"/>
    </source>
</evidence>
<dbReference type="InterPro" id="IPR039355">
    <property type="entry name" value="Transcription_factor_GATA"/>
</dbReference>
<dbReference type="GO" id="GO:0045944">
    <property type="term" value="P:positive regulation of transcription by RNA polymerase II"/>
    <property type="evidence" value="ECO:0007669"/>
    <property type="project" value="TreeGrafter"/>
</dbReference>
<evidence type="ECO:0000256" key="6">
    <source>
        <dbReference type="PROSITE-ProRule" id="PRU00094"/>
    </source>
</evidence>
<dbReference type="OrthoDB" id="515401at2759"/>
<dbReference type="AlphaFoldDB" id="A0A4S8KP98"/>
<organism evidence="9 10">
    <name type="scientific">Dendrothele bispora (strain CBS 962.96)</name>
    <dbReference type="NCBI Taxonomy" id="1314807"/>
    <lineage>
        <taxon>Eukaryota</taxon>
        <taxon>Fungi</taxon>
        <taxon>Dikarya</taxon>
        <taxon>Basidiomycota</taxon>
        <taxon>Agaricomycotina</taxon>
        <taxon>Agaricomycetes</taxon>
        <taxon>Agaricomycetidae</taxon>
        <taxon>Agaricales</taxon>
        <taxon>Agaricales incertae sedis</taxon>
        <taxon>Dendrothele</taxon>
    </lineage>
</organism>
<feature type="non-terminal residue" evidence="9">
    <location>
        <position position="241"/>
    </location>
</feature>
<dbReference type="PROSITE" id="PS50114">
    <property type="entry name" value="GATA_ZN_FINGER_2"/>
    <property type="match status" value="1"/>
</dbReference>
<dbReference type="PANTHER" id="PTHR10071:SF281">
    <property type="entry name" value="BOX A-BINDING FACTOR-RELATED"/>
    <property type="match status" value="1"/>
</dbReference>
<dbReference type="CDD" id="cd00202">
    <property type="entry name" value="ZnF_GATA"/>
    <property type="match status" value="1"/>
</dbReference>
<evidence type="ECO:0000256" key="1">
    <source>
        <dbReference type="ARBA" id="ARBA00004123"/>
    </source>
</evidence>
<keyword evidence="3 6" id="KW-0863">Zinc-finger</keyword>
<keyword evidence="10" id="KW-1185">Reference proteome</keyword>
<comment type="subcellular location">
    <subcellularLocation>
        <location evidence="1">Nucleus</location>
    </subcellularLocation>
</comment>
<dbReference type="SMART" id="SM00401">
    <property type="entry name" value="ZnF_GATA"/>
    <property type="match status" value="1"/>
</dbReference>
<dbReference type="Gene3D" id="3.30.50.10">
    <property type="entry name" value="Erythroid Transcription Factor GATA-1, subunit A"/>
    <property type="match status" value="1"/>
</dbReference>
<feature type="compositionally biased region" description="Low complexity" evidence="7">
    <location>
        <begin position="216"/>
        <end position="229"/>
    </location>
</feature>
<accession>A0A4S8KP98</accession>
<evidence type="ECO:0000256" key="4">
    <source>
        <dbReference type="ARBA" id="ARBA00022833"/>
    </source>
</evidence>
<sequence length="241" mass="26370">MRNTHGEGQAQAQPRAETVDVMAQCYNCNTTATPLWRKDDEGKTVCNACGLCYKLHGSARPISMKSDVIRKRSRHDARHSGGALAETPSASPGVSLIELLLPVILHRLLLPILPPVPLPQLNYQYPKNVDFSTTQSELMGALGQEIMNHANSNDSNKNTNGFYQNMFGFQYPGPYHPDHLSQYVSAQDPLPFAEFDALDSSMSPRSNKRRRMSTDSASEPPSSAVSYSSFTDGGYSSATSA</sequence>
<reference evidence="9 10" key="1">
    <citation type="journal article" date="2019" name="Nat. Ecol. Evol.">
        <title>Megaphylogeny resolves global patterns of mushroom evolution.</title>
        <authorList>
            <person name="Varga T."/>
            <person name="Krizsan K."/>
            <person name="Foldi C."/>
            <person name="Dima B."/>
            <person name="Sanchez-Garcia M."/>
            <person name="Sanchez-Ramirez S."/>
            <person name="Szollosi G.J."/>
            <person name="Szarkandi J.G."/>
            <person name="Papp V."/>
            <person name="Albert L."/>
            <person name="Andreopoulos W."/>
            <person name="Angelini C."/>
            <person name="Antonin V."/>
            <person name="Barry K.W."/>
            <person name="Bougher N.L."/>
            <person name="Buchanan P."/>
            <person name="Buyck B."/>
            <person name="Bense V."/>
            <person name="Catcheside P."/>
            <person name="Chovatia M."/>
            <person name="Cooper J."/>
            <person name="Damon W."/>
            <person name="Desjardin D."/>
            <person name="Finy P."/>
            <person name="Geml J."/>
            <person name="Haridas S."/>
            <person name="Hughes K."/>
            <person name="Justo A."/>
            <person name="Karasinski D."/>
            <person name="Kautmanova I."/>
            <person name="Kiss B."/>
            <person name="Kocsube S."/>
            <person name="Kotiranta H."/>
            <person name="LaButti K.M."/>
            <person name="Lechner B.E."/>
            <person name="Liimatainen K."/>
            <person name="Lipzen A."/>
            <person name="Lukacs Z."/>
            <person name="Mihaltcheva S."/>
            <person name="Morgado L.N."/>
            <person name="Niskanen T."/>
            <person name="Noordeloos M.E."/>
            <person name="Ohm R.A."/>
            <person name="Ortiz-Santana B."/>
            <person name="Ovrebo C."/>
            <person name="Racz N."/>
            <person name="Riley R."/>
            <person name="Savchenko A."/>
            <person name="Shiryaev A."/>
            <person name="Soop K."/>
            <person name="Spirin V."/>
            <person name="Szebenyi C."/>
            <person name="Tomsovsky M."/>
            <person name="Tulloss R.E."/>
            <person name="Uehling J."/>
            <person name="Grigoriev I.V."/>
            <person name="Vagvolgyi C."/>
            <person name="Papp T."/>
            <person name="Martin F.M."/>
            <person name="Miettinen O."/>
            <person name="Hibbett D.S."/>
            <person name="Nagy L.G."/>
        </authorList>
    </citation>
    <scope>NUCLEOTIDE SEQUENCE [LARGE SCALE GENOMIC DNA]</scope>
    <source>
        <strain evidence="9 10">CBS 962.96</strain>
    </source>
</reference>
<evidence type="ECO:0000256" key="5">
    <source>
        <dbReference type="ARBA" id="ARBA00023242"/>
    </source>
</evidence>
<dbReference type="SUPFAM" id="SSF57716">
    <property type="entry name" value="Glucocorticoid receptor-like (DNA-binding domain)"/>
    <property type="match status" value="1"/>
</dbReference>
<dbReference type="PROSITE" id="PS00344">
    <property type="entry name" value="GATA_ZN_FINGER_1"/>
    <property type="match status" value="1"/>
</dbReference>
<evidence type="ECO:0000313" key="9">
    <source>
        <dbReference type="EMBL" id="THU77472.1"/>
    </source>
</evidence>
<evidence type="ECO:0000256" key="2">
    <source>
        <dbReference type="ARBA" id="ARBA00022723"/>
    </source>
</evidence>
<dbReference type="GO" id="GO:0000122">
    <property type="term" value="P:negative regulation of transcription by RNA polymerase II"/>
    <property type="evidence" value="ECO:0007669"/>
    <property type="project" value="TreeGrafter"/>
</dbReference>
<dbReference type="GO" id="GO:0000981">
    <property type="term" value="F:DNA-binding transcription factor activity, RNA polymerase II-specific"/>
    <property type="evidence" value="ECO:0007669"/>
    <property type="project" value="TreeGrafter"/>
</dbReference>
<dbReference type="InterPro" id="IPR000679">
    <property type="entry name" value="Znf_GATA"/>
</dbReference>
<dbReference type="FunFam" id="3.30.50.10:FF:000007">
    <property type="entry name" value="Nitrogen regulatory AreA, N-terminal"/>
    <property type="match status" value="1"/>
</dbReference>
<name>A0A4S8KP98_DENBC</name>
<dbReference type="GO" id="GO:0005634">
    <property type="term" value="C:nucleus"/>
    <property type="evidence" value="ECO:0007669"/>
    <property type="project" value="UniProtKB-SubCell"/>
</dbReference>
<dbReference type="PRINTS" id="PR00619">
    <property type="entry name" value="GATAZNFINGER"/>
</dbReference>
<dbReference type="InterPro" id="IPR013088">
    <property type="entry name" value="Znf_NHR/GATA"/>
</dbReference>
<dbReference type="GO" id="GO:0008270">
    <property type="term" value="F:zinc ion binding"/>
    <property type="evidence" value="ECO:0007669"/>
    <property type="project" value="UniProtKB-KW"/>
</dbReference>
<proteinExistence type="predicted"/>
<evidence type="ECO:0000256" key="3">
    <source>
        <dbReference type="ARBA" id="ARBA00022771"/>
    </source>
</evidence>
<feature type="compositionally biased region" description="Polar residues" evidence="7">
    <location>
        <begin position="230"/>
        <end position="241"/>
    </location>
</feature>
<keyword evidence="4" id="KW-0862">Zinc</keyword>
<dbReference type="EMBL" id="ML180426">
    <property type="protein sequence ID" value="THU77472.1"/>
    <property type="molecule type" value="Genomic_DNA"/>
</dbReference>
<keyword evidence="2" id="KW-0479">Metal-binding</keyword>